<feature type="transmembrane region" description="Helical" evidence="1">
    <location>
        <begin position="68"/>
        <end position="100"/>
    </location>
</feature>
<evidence type="ECO:0000256" key="1">
    <source>
        <dbReference type="SAM" id="Phobius"/>
    </source>
</evidence>
<feature type="transmembrane region" description="Helical" evidence="1">
    <location>
        <begin position="6"/>
        <end position="28"/>
    </location>
</feature>
<dbReference type="RefSeq" id="WP_185027143.1">
    <property type="nucleotide sequence ID" value="NZ_BNBN01000002.1"/>
</dbReference>
<evidence type="ECO:0000313" key="3">
    <source>
        <dbReference type="Proteomes" id="UP000540423"/>
    </source>
</evidence>
<reference evidence="2 3" key="1">
    <citation type="submission" date="2020-08" db="EMBL/GenBank/DDBJ databases">
        <title>Genomic Encyclopedia of Type Strains, Phase IV (KMG-IV): sequencing the most valuable type-strain genomes for metagenomic binning, comparative biology and taxonomic classification.</title>
        <authorList>
            <person name="Goeker M."/>
        </authorList>
    </citation>
    <scope>NUCLEOTIDE SEQUENCE [LARGE SCALE GENOMIC DNA]</scope>
    <source>
        <strain evidence="2 3">DSM 40141</strain>
    </source>
</reference>
<protein>
    <submittedName>
        <fullName evidence="2">Branched-subunit amino acid transport protein</fullName>
    </submittedName>
</protein>
<dbReference type="Pfam" id="PF05437">
    <property type="entry name" value="AzlD"/>
    <property type="match status" value="1"/>
</dbReference>
<dbReference type="AlphaFoldDB" id="A0A7X0LN20"/>
<dbReference type="InterPro" id="IPR008407">
    <property type="entry name" value="Brnchd-chn_aa_trnsp_AzlD"/>
</dbReference>
<name>A0A7X0LN20_9ACTN</name>
<evidence type="ECO:0000313" key="2">
    <source>
        <dbReference type="EMBL" id="MBB6434475.1"/>
    </source>
</evidence>
<dbReference type="EMBL" id="JACHEM010000002">
    <property type="protein sequence ID" value="MBB6434475.1"/>
    <property type="molecule type" value="Genomic_DNA"/>
</dbReference>
<proteinExistence type="predicted"/>
<feature type="transmembrane region" description="Helical" evidence="1">
    <location>
        <begin position="40"/>
        <end position="62"/>
    </location>
</feature>
<keyword evidence="3" id="KW-1185">Reference proteome</keyword>
<organism evidence="2 3">
    <name type="scientific">Streptomyces candidus</name>
    <dbReference type="NCBI Taxonomy" id="67283"/>
    <lineage>
        <taxon>Bacteria</taxon>
        <taxon>Bacillati</taxon>
        <taxon>Actinomycetota</taxon>
        <taxon>Actinomycetes</taxon>
        <taxon>Kitasatosporales</taxon>
        <taxon>Streptomycetaceae</taxon>
        <taxon>Streptomyces</taxon>
    </lineage>
</organism>
<gene>
    <name evidence="2" type="ORF">HNQ79_000923</name>
</gene>
<keyword evidence="1" id="KW-0812">Transmembrane</keyword>
<comment type="caution">
    <text evidence="2">The sequence shown here is derived from an EMBL/GenBank/DDBJ whole genome shotgun (WGS) entry which is preliminary data.</text>
</comment>
<dbReference type="Proteomes" id="UP000540423">
    <property type="component" value="Unassembled WGS sequence"/>
</dbReference>
<keyword evidence="1" id="KW-0472">Membrane</keyword>
<accession>A0A7X0LN20</accession>
<keyword evidence="1" id="KW-1133">Transmembrane helix</keyword>
<sequence length="105" mass="10250">MSATTLWTAVAAVALVSFAFKAAGPAVLAGRELPARARTVIALLAPVLLAAFVVVGIAGPGWSGLDVAVIAGLGAVVVLRLCRVPLLAALVGAVLVTALVRAAGG</sequence>